<accession>A0A5E7Z9T3</accession>
<dbReference type="RefSeq" id="WP_056415388.1">
    <property type="nucleotide sequence ID" value="NZ_JAPZPS010000001.1"/>
</dbReference>
<proteinExistence type="predicted"/>
<organism evidence="4 6">
    <name type="scientific">Sphingomonas aurantiaca</name>
    <dbReference type="NCBI Taxonomy" id="185949"/>
    <lineage>
        <taxon>Bacteria</taxon>
        <taxon>Pseudomonadati</taxon>
        <taxon>Pseudomonadota</taxon>
        <taxon>Alphaproteobacteria</taxon>
        <taxon>Sphingomonadales</taxon>
        <taxon>Sphingomonadaceae</taxon>
        <taxon>Sphingomonas</taxon>
    </lineage>
</organism>
<dbReference type="Proteomes" id="UP000326857">
    <property type="component" value="Unassembled WGS sequence"/>
</dbReference>
<dbReference type="Pfam" id="PF13692">
    <property type="entry name" value="Glyco_trans_1_4"/>
    <property type="match status" value="1"/>
</dbReference>
<evidence type="ECO:0000313" key="4">
    <source>
        <dbReference type="EMBL" id="PTQ59223.1"/>
    </source>
</evidence>
<protein>
    <submittedName>
        <fullName evidence="4">Glycosyltransferase involved in cell wall biosynthesis</fullName>
    </submittedName>
</protein>
<dbReference type="EMBL" id="QAOG01000005">
    <property type="protein sequence ID" value="PTQ59223.1"/>
    <property type="molecule type" value="Genomic_DNA"/>
</dbReference>
<dbReference type="SUPFAM" id="SSF53756">
    <property type="entry name" value="UDP-Glycosyltransferase/glycogen phosphorylase"/>
    <property type="match status" value="1"/>
</dbReference>
<name>A0A2T5GIT8_9SPHN</name>
<dbReference type="PANTHER" id="PTHR12526">
    <property type="entry name" value="GLYCOSYLTRANSFERASE"/>
    <property type="match status" value="1"/>
</dbReference>
<dbReference type="CDD" id="cd03811">
    <property type="entry name" value="GT4_GT28_WabH-like"/>
    <property type="match status" value="1"/>
</dbReference>
<evidence type="ECO:0000256" key="1">
    <source>
        <dbReference type="ARBA" id="ARBA00022676"/>
    </source>
</evidence>
<evidence type="ECO:0000313" key="6">
    <source>
        <dbReference type="Proteomes" id="UP000244189"/>
    </source>
</evidence>
<keyword evidence="1" id="KW-0328">Glycosyltransferase</keyword>
<dbReference type="PANTHER" id="PTHR12526:SF510">
    <property type="entry name" value="D-INOSITOL 3-PHOSPHATE GLYCOSYLTRANSFERASE"/>
    <property type="match status" value="1"/>
</dbReference>
<evidence type="ECO:0000313" key="7">
    <source>
        <dbReference type="Proteomes" id="UP000326857"/>
    </source>
</evidence>
<sequence>MAAPSILIVLHDFALGGTERVAVRLAAAWAERGAAVTIFAGADTGPLRALAGDRVEIILAEPPIPRGRGSRTRLARAARALVAWRAFDGVFIPGNFHWPVAAALGGSGIPIVAQVSAALDKPQRGRLRQWAFEHRMRYLLRRVQAVVTLSDVARDQANRILRNAIATTIALPALADGNPPPTPIPNTRPPVVLAAGRLVPEKGFARLIAAFAALPDGSGRLVIVGDGPEADALRRQADALGIADRVELAGYVADIRPWLDTARLFVLASDFEGYPAVLVEALAAGRPVVATDCTPATRLLDLAGAGSVVALGNTAALAEAIARMLDQSPPDPGQLAASVAHHRIGAVAEAYLDLFAVVRA</sequence>
<dbReference type="GO" id="GO:0016757">
    <property type="term" value="F:glycosyltransferase activity"/>
    <property type="evidence" value="ECO:0007669"/>
    <property type="project" value="UniProtKB-KW"/>
</dbReference>
<keyword evidence="6" id="KW-1185">Reference proteome</keyword>
<evidence type="ECO:0000313" key="5">
    <source>
        <dbReference type="EMBL" id="VVT15458.1"/>
    </source>
</evidence>
<reference evidence="5 7" key="2">
    <citation type="submission" date="2019-09" db="EMBL/GenBank/DDBJ databases">
        <authorList>
            <person name="Dittami M. S."/>
        </authorList>
    </citation>
    <scope>NUCLEOTIDE SEQUENCE [LARGE SCALE GENOMIC DNA]</scope>
    <source>
        <strain evidence="5">SPHINGO391</strain>
    </source>
</reference>
<dbReference type="AlphaFoldDB" id="A0A2T5GIT8"/>
<reference evidence="4 6" key="1">
    <citation type="submission" date="2018-04" db="EMBL/GenBank/DDBJ databases">
        <title>Genomic Encyclopedia of Type Strains, Phase III (KMG-III): the genomes of soil and plant-associated and newly described type strains.</title>
        <authorList>
            <person name="Whitman W."/>
        </authorList>
    </citation>
    <scope>NUCLEOTIDE SEQUENCE [LARGE SCALE GENOMIC DNA]</scope>
    <source>
        <strain evidence="4 6">MA101b</strain>
    </source>
</reference>
<accession>A0A2T5GIT8</accession>
<evidence type="ECO:0000259" key="3">
    <source>
        <dbReference type="Pfam" id="PF13579"/>
    </source>
</evidence>
<dbReference type="InterPro" id="IPR028098">
    <property type="entry name" value="Glyco_trans_4-like_N"/>
</dbReference>
<dbReference type="EMBL" id="CABVLI010000039">
    <property type="protein sequence ID" value="VVT15458.1"/>
    <property type="molecule type" value="Genomic_DNA"/>
</dbReference>
<keyword evidence="2 4" id="KW-0808">Transferase</keyword>
<gene>
    <name evidence="4" type="ORF">C8J26_2965</name>
    <name evidence="5" type="ORF">SPHINGO391_440343</name>
</gene>
<dbReference type="Pfam" id="PF13579">
    <property type="entry name" value="Glyco_trans_4_4"/>
    <property type="match status" value="1"/>
</dbReference>
<evidence type="ECO:0000256" key="2">
    <source>
        <dbReference type="ARBA" id="ARBA00022679"/>
    </source>
</evidence>
<dbReference type="Proteomes" id="UP000244189">
    <property type="component" value="Unassembled WGS sequence"/>
</dbReference>
<feature type="domain" description="Glycosyltransferase subfamily 4-like N-terminal" evidence="3">
    <location>
        <begin position="16"/>
        <end position="159"/>
    </location>
</feature>
<dbReference type="Gene3D" id="3.40.50.2000">
    <property type="entry name" value="Glycogen Phosphorylase B"/>
    <property type="match status" value="2"/>
</dbReference>